<dbReference type="EMBL" id="JAUSTT010000013">
    <property type="protein sequence ID" value="MDQ0176560.1"/>
    <property type="molecule type" value="Genomic_DNA"/>
</dbReference>
<proteinExistence type="inferred from homology"/>
<dbReference type="Gene3D" id="3.40.430.10">
    <property type="entry name" value="Dihydrofolate Reductase, subunit A"/>
    <property type="match status" value="1"/>
</dbReference>
<dbReference type="PANTHER" id="PTHR38011">
    <property type="entry name" value="DIHYDROFOLATE REDUCTASE FAMILY PROTEIN (AFU_ORTHOLOGUE AFUA_8G06820)"/>
    <property type="match status" value="1"/>
</dbReference>
<keyword evidence="14 16" id="KW-0378">Hydrolase</keyword>
<evidence type="ECO:0000256" key="10">
    <source>
        <dbReference type="ARBA" id="ARBA00023002"/>
    </source>
</evidence>
<evidence type="ECO:0000256" key="9">
    <source>
        <dbReference type="ARBA" id="ARBA00022857"/>
    </source>
</evidence>
<dbReference type="PIRSF" id="PIRSF006769">
    <property type="entry name" value="RibD"/>
    <property type="match status" value="1"/>
</dbReference>
<comment type="similarity">
    <text evidence="5 14">In the C-terminal section; belongs to the HTP reductase family.</text>
</comment>
<dbReference type="Proteomes" id="UP001223586">
    <property type="component" value="Unassembled WGS sequence"/>
</dbReference>
<comment type="pathway">
    <text evidence="3 14">Cofactor biosynthesis; riboflavin biosynthesis; 5-amino-6-(D-ribitylamino)uracil from GTP: step 3/4.</text>
</comment>
<keyword evidence="6 14" id="KW-0686">Riboflavin biosynthesis</keyword>
<dbReference type="Gene3D" id="3.40.140.10">
    <property type="entry name" value="Cytidine Deaminase, domain 2"/>
    <property type="match status" value="1"/>
</dbReference>
<sequence>MASAEYYMKLALGMAEMALGQTSPNPAVGCVIVKNGVIVGLGAHLQTGKEHAEVHALVQAGELAKGADVYITLEPCAHQGRTPPCADLLINQKVGRVYIAALDPNPLVAGNGLAKLQQAGIPVELGICQAESLRLNKYFMHYMKTKKPYVTLKTAVTIDGKTASYTGDSKWITSKQTRLDVHLYRHQHDAILVGINTIMQDNPRLTTRLPRGGKNPIRIVLDTNLRIPLDSHVVTDQKAATWIVCGSNAPEEKQLALTQLGIKVKKMSNDQINLSSLLVWLGKLEITSLLVEGGSTVLGSFLDAGCFQELIFYVAPILLGGRQSYPSFAGIDKHQIADGRSLHFKSVGMIGPDIKIIAEPVKVGGEDSCLQES</sequence>
<comment type="catalytic activity">
    <reaction evidence="12 14">
        <text>5-amino-6-(5-phospho-D-ribitylamino)uracil + NADP(+) = 5-amino-6-(5-phospho-D-ribosylamino)uracil + NADPH + H(+)</text>
        <dbReference type="Rhea" id="RHEA:17845"/>
        <dbReference type="ChEBI" id="CHEBI:15378"/>
        <dbReference type="ChEBI" id="CHEBI:57783"/>
        <dbReference type="ChEBI" id="CHEBI:58349"/>
        <dbReference type="ChEBI" id="CHEBI:58421"/>
        <dbReference type="ChEBI" id="CHEBI:58453"/>
        <dbReference type="EC" id="1.1.1.193"/>
    </reaction>
</comment>
<evidence type="ECO:0000256" key="13">
    <source>
        <dbReference type="ARBA" id="ARBA00049886"/>
    </source>
</evidence>
<keyword evidence="17" id="KW-1185">Reference proteome</keyword>
<evidence type="ECO:0000256" key="5">
    <source>
        <dbReference type="ARBA" id="ARBA00007417"/>
    </source>
</evidence>
<dbReference type="GO" id="GO:0008835">
    <property type="term" value="F:diaminohydroxyphosphoribosylaminopyrimidine deaminase activity"/>
    <property type="evidence" value="ECO:0007669"/>
    <property type="project" value="UniProtKB-EC"/>
</dbReference>
<dbReference type="NCBIfam" id="TIGR00227">
    <property type="entry name" value="ribD_Cterm"/>
    <property type="match status" value="1"/>
</dbReference>
<keyword evidence="10 14" id="KW-0560">Oxidoreductase</keyword>
<feature type="domain" description="CMP/dCMP-type deaminase" evidence="15">
    <location>
        <begin position="2"/>
        <end position="124"/>
    </location>
</feature>
<dbReference type="PROSITE" id="PS51747">
    <property type="entry name" value="CYT_DCMP_DEAMINASES_2"/>
    <property type="match status" value="1"/>
</dbReference>
<dbReference type="InterPro" id="IPR002734">
    <property type="entry name" value="RibDG_C"/>
</dbReference>
<organism evidence="16 17">
    <name type="scientific">Bacillus chungangensis</name>
    <dbReference type="NCBI Taxonomy" id="587633"/>
    <lineage>
        <taxon>Bacteria</taxon>
        <taxon>Bacillati</taxon>
        <taxon>Bacillota</taxon>
        <taxon>Bacilli</taxon>
        <taxon>Bacillales</taxon>
        <taxon>Bacillaceae</taxon>
        <taxon>Bacillus</taxon>
    </lineage>
</organism>
<dbReference type="InterPro" id="IPR050765">
    <property type="entry name" value="Riboflavin_Biosynth_HTPR"/>
</dbReference>
<evidence type="ECO:0000256" key="4">
    <source>
        <dbReference type="ARBA" id="ARBA00005259"/>
    </source>
</evidence>
<dbReference type="PANTHER" id="PTHR38011:SF7">
    <property type="entry name" value="2,5-DIAMINO-6-RIBOSYLAMINO-4(3H)-PYRIMIDINONE 5'-PHOSPHATE REDUCTASE"/>
    <property type="match status" value="1"/>
</dbReference>
<comment type="pathway">
    <text evidence="2 14">Cofactor biosynthesis; riboflavin biosynthesis; 5-amino-6-(D-ribitylamino)uracil from GTP: step 2/4.</text>
</comment>
<dbReference type="InterPro" id="IPR016193">
    <property type="entry name" value="Cytidine_deaminase-like"/>
</dbReference>
<dbReference type="NCBIfam" id="TIGR00326">
    <property type="entry name" value="eubact_ribD"/>
    <property type="match status" value="1"/>
</dbReference>
<dbReference type="EC" id="3.5.4.26" evidence="14"/>
<evidence type="ECO:0000256" key="7">
    <source>
        <dbReference type="ARBA" id="ARBA00022723"/>
    </source>
</evidence>
<dbReference type="SUPFAM" id="SSF53927">
    <property type="entry name" value="Cytidine deaminase-like"/>
    <property type="match status" value="1"/>
</dbReference>
<keyword evidence="7 14" id="KW-0479">Metal-binding</keyword>
<dbReference type="Pfam" id="PF00383">
    <property type="entry name" value="dCMP_cyt_deam_1"/>
    <property type="match status" value="1"/>
</dbReference>
<comment type="catalytic activity">
    <reaction evidence="13 14">
        <text>2,5-diamino-6-hydroxy-4-(5-phosphoribosylamino)-pyrimidine + H2O + H(+) = 5-amino-6-(5-phospho-D-ribosylamino)uracil + NH4(+)</text>
        <dbReference type="Rhea" id="RHEA:21868"/>
        <dbReference type="ChEBI" id="CHEBI:15377"/>
        <dbReference type="ChEBI" id="CHEBI:15378"/>
        <dbReference type="ChEBI" id="CHEBI:28938"/>
        <dbReference type="ChEBI" id="CHEBI:58453"/>
        <dbReference type="ChEBI" id="CHEBI:58614"/>
        <dbReference type="EC" id="3.5.4.26"/>
    </reaction>
</comment>
<comment type="function">
    <text evidence="1 14">Converts 2,5-diamino-6-(ribosylamino)-4(3h)-pyrimidinone 5'-phosphate into 5-amino-6-(ribosylamino)-2,4(1h,3h)-pyrimidinedione 5'-phosphate.</text>
</comment>
<dbReference type="GO" id="GO:0008703">
    <property type="term" value="F:5-amino-6-(5-phosphoribosylamino)uracil reductase activity"/>
    <property type="evidence" value="ECO:0007669"/>
    <property type="project" value="UniProtKB-EC"/>
</dbReference>
<comment type="caution">
    <text evidence="16">The sequence shown here is derived from an EMBL/GenBank/DDBJ whole genome shotgun (WGS) entry which is preliminary data.</text>
</comment>
<evidence type="ECO:0000256" key="12">
    <source>
        <dbReference type="ARBA" id="ARBA00049861"/>
    </source>
</evidence>
<evidence type="ECO:0000313" key="17">
    <source>
        <dbReference type="Proteomes" id="UP001223586"/>
    </source>
</evidence>
<dbReference type="InterPro" id="IPR024072">
    <property type="entry name" value="DHFR-like_dom_sf"/>
</dbReference>
<evidence type="ECO:0000256" key="11">
    <source>
        <dbReference type="ARBA" id="ARBA00023268"/>
    </source>
</evidence>
<dbReference type="RefSeq" id="WP_307229795.1">
    <property type="nucleotide sequence ID" value="NZ_JAUSTT010000013.1"/>
</dbReference>
<accession>A0ABT9WTD9</accession>
<name>A0ABT9WTD9_9BACI</name>
<dbReference type="InterPro" id="IPR004794">
    <property type="entry name" value="Eubact_RibD"/>
</dbReference>
<evidence type="ECO:0000256" key="3">
    <source>
        <dbReference type="ARBA" id="ARBA00004910"/>
    </source>
</evidence>
<dbReference type="EC" id="1.1.1.193" evidence="14"/>
<evidence type="ECO:0000256" key="6">
    <source>
        <dbReference type="ARBA" id="ARBA00022619"/>
    </source>
</evidence>
<dbReference type="Pfam" id="PF01872">
    <property type="entry name" value="RibD_C"/>
    <property type="match status" value="1"/>
</dbReference>
<gene>
    <name evidence="16" type="ORF">J2S08_002404</name>
</gene>
<dbReference type="InterPro" id="IPR016192">
    <property type="entry name" value="APOBEC/CMP_deaminase_Zn-bd"/>
</dbReference>
<reference evidence="16 17" key="1">
    <citation type="submission" date="2023-07" db="EMBL/GenBank/DDBJ databases">
        <title>Genomic Encyclopedia of Type Strains, Phase IV (KMG-IV): sequencing the most valuable type-strain genomes for metagenomic binning, comparative biology and taxonomic classification.</title>
        <authorList>
            <person name="Goeker M."/>
        </authorList>
    </citation>
    <scope>NUCLEOTIDE SEQUENCE [LARGE SCALE GENOMIC DNA]</scope>
    <source>
        <strain evidence="16 17">DSM 23837</strain>
    </source>
</reference>
<dbReference type="InterPro" id="IPR011549">
    <property type="entry name" value="RibD_C"/>
</dbReference>
<evidence type="ECO:0000256" key="1">
    <source>
        <dbReference type="ARBA" id="ARBA00002151"/>
    </source>
</evidence>
<keyword evidence="9 14" id="KW-0521">NADP</keyword>
<comment type="cofactor">
    <cofactor evidence="14">
        <name>Zn(2+)</name>
        <dbReference type="ChEBI" id="CHEBI:29105"/>
    </cofactor>
    <text evidence="14">Binds 1 zinc ion.</text>
</comment>
<dbReference type="CDD" id="cd01284">
    <property type="entry name" value="Riboflavin_deaminase-reductase"/>
    <property type="match status" value="1"/>
</dbReference>
<protein>
    <recommendedName>
        <fullName evidence="14">Riboflavin biosynthesis protein RibD</fullName>
    </recommendedName>
    <domain>
        <recommendedName>
            <fullName evidence="14">Diaminohydroxyphosphoribosylaminopyrimidine deaminase</fullName>
            <shortName evidence="14">DRAP deaminase</shortName>
            <ecNumber evidence="14">3.5.4.26</ecNumber>
        </recommendedName>
        <alternativeName>
            <fullName evidence="14">Riboflavin-specific deaminase</fullName>
        </alternativeName>
    </domain>
    <domain>
        <recommendedName>
            <fullName evidence="14">5-amino-6-(5-phosphoribosylamino)uracil reductase</fullName>
            <ecNumber evidence="14">1.1.1.193</ecNumber>
        </recommendedName>
        <alternativeName>
            <fullName evidence="14">HTP reductase</fullName>
        </alternativeName>
    </domain>
</protein>
<evidence type="ECO:0000313" key="16">
    <source>
        <dbReference type="EMBL" id="MDQ0176560.1"/>
    </source>
</evidence>
<dbReference type="PROSITE" id="PS00903">
    <property type="entry name" value="CYT_DCMP_DEAMINASES_1"/>
    <property type="match status" value="1"/>
</dbReference>
<evidence type="ECO:0000256" key="14">
    <source>
        <dbReference type="PIRNR" id="PIRNR006769"/>
    </source>
</evidence>
<comment type="similarity">
    <text evidence="4 14">In the N-terminal section; belongs to the cytidine and deoxycytidylate deaminase family.</text>
</comment>
<dbReference type="SUPFAM" id="SSF53597">
    <property type="entry name" value="Dihydrofolate reductase-like"/>
    <property type="match status" value="1"/>
</dbReference>
<evidence type="ECO:0000256" key="8">
    <source>
        <dbReference type="ARBA" id="ARBA00022833"/>
    </source>
</evidence>
<evidence type="ECO:0000259" key="15">
    <source>
        <dbReference type="PROSITE" id="PS51747"/>
    </source>
</evidence>
<evidence type="ECO:0000256" key="2">
    <source>
        <dbReference type="ARBA" id="ARBA00004882"/>
    </source>
</evidence>
<dbReference type="InterPro" id="IPR002125">
    <property type="entry name" value="CMP_dCMP_dom"/>
</dbReference>
<keyword evidence="11" id="KW-0511">Multifunctional enzyme</keyword>
<keyword evidence="8 14" id="KW-0862">Zinc</keyword>